<dbReference type="RefSeq" id="WP_115816812.1">
    <property type="nucleotide sequence ID" value="NZ_CANKZP010000002.1"/>
</dbReference>
<evidence type="ECO:0000313" key="2">
    <source>
        <dbReference type="Proteomes" id="UP000256980"/>
    </source>
</evidence>
<dbReference type="EMBL" id="QRDV01000002">
    <property type="protein sequence ID" value="RED45514.1"/>
    <property type="molecule type" value="Genomic_DNA"/>
</dbReference>
<name>A0A3D9H7Q0_9FLAO</name>
<dbReference type="AlphaFoldDB" id="A0A3D9H7Q0"/>
<evidence type="ECO:0000313" key="1">
    <source>
        <dbReference type="EMBL" id="RED45514.1"/>
    </source>
</evidence>
<dbReference type="Proteomes" id="UP000256980">
    <property type="component" value="Unassembled WGS sequence"/>
</dbReference>
<gene>
    <name evidence="1" type="ORF">DFQ10_102387</name>
</gene>
<organism evidence="1 2">
    <name type="scientific">Winogradskyella eximia</name>
    <dbReference type="NCBI Taxonomy" id="262006"/>
    <lineage>
        <taxon>Bacteria</taxon>
        <taxon>Pseudomonadati</taxon>
        <taxon>Bacteroidota</taxon>
        <taxon>Flavobacteriia</taxon>
        <taxon>Flavobacteriales</taxon>
        <taxon>Flavobacteriaceae</taxon>
        <taxon>Winogradskyella</taxon>
    </lineage>
</organism>
<keyword evidence="2" id="KW-1185">Reference proteome</keyword>
<dbReference type="OrthoDB" id="1443327at2"/>
<comment type="caution">
    <text evidence="1">The sequence shown here is derived from an EMBL/GenBank/DDBJ whole genome shotgun (WGS) entry which is preliminary data.</text>
</comment>
<reference evidence="1 2" key="1">
    <citation type="submission" date="2018-07" db="EMBL/GenBank/DDBJ databases">
        <title>Genomic Encyclopedia of Type Strains, Phase III (KMG-III): the genomes of soil and plant-associated and newly described type strains.</title>
        <authorList>
            <person name="Whitman W."/>
        </authorList>
    </citation>
    <scope>NUCLEOTIDE SEQUENCE [LARGE SCALE GENOMIC DNA]</scope>
    <source>
        <strain evidence="1 2">CECT 7946</strain>
    </source>
</reference>
<protein>
    <submittedName>
        <fullName evidence="1">Uncharacterized protein</fullName>
    </submittedName>
</protein>
<proteinExistence type="predicted"/>
<sequence length="107" mass="12218">MDIEELIKLLKEELLLVLGESYGDYKKETKADVEAFLTLSKVKLERWTNLLQSGELTVEDYEWLLVSQKDLLILNALHQAGVSKLRLGHLKNKIIKTIVNTVITVVI</sequence>
<accession>A0A3D9H7Q0</accession>